<evidence type="ECO:0000256" key="1">
    <source>
        <dbReference type="SAM" id="Phobius"/>
    </source>
</evidence>
<dbReference type="SUPFAM" id="SSF48726">
    <property type="entry name" value="Immunoglobulin"/>
    <property type="match status" value="3"/>
</dbReference>
<protein>
    <recommendedName>
        <fullName evidence="2">Ig-like domain-containing protein</fullName>
    </recommendedName>
</protein>
<dbReference type="AlphaFoldDB" id="A0AAZ3S822"/>
<dbReference type="Pfam" id="PF13927">
    <property type="entry name" value="Ig_3"/>
    <property type="match status" value="1"/>
</dbReference>
<evidence type="ECO:0000313" key="3">
    <source>
        <dbReference type="Ensembl" id="ENSOTSP00005149266.1"/>
    </source>
</evidence>
<dbReference type="PANTHER" id="PTHR46013:SF4">
    <property type="entry name" value="B-CELL RECEPTOR CD22-RELATED"/>
    <property type="match status" value="1"/>
</dbReference>
<name>A0AAZ3S822_ONCTS</name>
<accession>A0AAZ3S822</accession>
<evidence type="ECO:0000259" key="2">
    <source>
        <dbReference type="PROSITE" id="PS50835"/>
    </source>
</evidence>
<dbReference type="SMART" id="SM00408">
    <property type="entry name" value="IGc2"/>
    <property type="match status" value="3"/>
</dbReference>
<dbReference type="PROSITE" id="PS50835">
    <property type="entry name" value="IG_LIKE"/>
    <property type="match status" value="2"/>
</dbReference>
<feature type="transmembrane region" description="Helical" evidence="1">
    <location>
        <begin position="450"/>
        <end position="475"/>
    </location>
</feature>
<keyword evidence="1" id="KW-0472">Membrane</keyword>
<dbReference type="InterPro" id="IPR013106">
    <property type="entry name" value="Ig_V-set"/>
</dbReference>
<keyword evidence="4" id="KW-1185">Reference proteome</keyword>
<dbReference type="Ensembl" id="ENSOTST00005177243.1">
    <property type="protein sequence ID" value="ENSOTSP00005149266.1"/>
    <property type="gene ID" value="ENSOTSG00005049870.1"/>
</dbReference>
<dbReference type="PANTHER" id="PTHR46013">
    <property type="entry name" value="VASCULAR CELL ADHESION MOLECULE 1"/>
    <property type="match status" value="1"/>
</dbReference>
<dbReference type="InterPro" id="IPR007110">
    <property type="entry name" value="Ig-like_dom"/>
</dbReference>
<feature type="transmembrane region" description="Helical" evidence="1">
    <location>
        <begin position="418"/>
        <end position="438"/>
    </location>
</feature>
<feature type="transmembrane region" description="Helical" evidence="1">
    <location>
        <begin position="391"/>
        <end position="411"/>
    </location>
</feature>
<feature type="domain" description="Ig-like" evidence="2">
    <location>
        <begin position="140"/>
        <end position="205"/>
    </location>
</feature>
<organism evidence="3 4">
    <name type="scientific">Oncorhynchus tshawytscha</name>
    <name type="common">Chinook salmon</name>
    <name type="synonym">Salmo tshawytscha</name>
    <dbReference type="NCBI Taxonomy" id="74940"/>
    <lineage>
        <taxon>Eukaryota</taxon>
        <taxon>Metazoa</taxon>
        <taxon>Chordata</taxon>
        <taxon>Craniata</taxon>
        <taxon>Vertebrata</taxon>
        <taxon>Euteleostomi</taxon>
        <taxon>Actinopterygii</taxon>
        <taxon>Neopterygii</taxon>
        <taxon>Teleostei</taxon>
        <taxon>Protacanthopterygii</taxon>
        <taxon>Salmoniformes</taxon>
        <taxon>Salmonidae</taxon>
        <taxon>Salmoninae</taxon>
        <taxon>Oncorhynchus</taxon>
    </lineage>
</organism>
<reference evidence="3" key="2">
    <citation type="submission" date="2025-08" db="UniProtKB">
        <authorList>
            <consortium name="Ensembl"/>
        </authorList>
    </citation>
    <scope>IDENTIFICATION</scope>
</reference>
<proteinExistence type="predicted"/>
<dbReference type="InterPro" id="IPR003598">
    <property type="entry name" value="Ig_sub2"/>
</dbReference>
<evidence type="ECO:0000313" key="4">
    <source>
        <dbReference type="Proteomes" id="UP000694402"/>
    </source>
</evidence>
<dbReference type="GeneTree" id="ENSGT01010000222294"/>
<reference evidence="4" key="1">
    <citation type="journal article" date="2018" name="PLoS ONE">
        <title>Chinook salmon (Oncorhynchus tshawytscha) genome and transcriptome.</title>
        <authorList>
            <person name="Christensen K.A."/>
            <person name="Leong J.S."/>
            <person name="Sakhrani D."/>
            <person name="Biagi C.A."/>
            <person name="Minkley D.R."/>
            <person name="Withler R.E."/>
            <person name="Rondeau E.B."/>
            <person name="Koop B.F."/>
            <person name="Devlin R.H."/>
        </authorList>
    </citation>
    <scope>NUCLEOTIDE SEQUENCE [LARGE SCALE GENOMIC DNA]</scope>
</reference>
<feature type="domain" description="Ig-like" evidence="2">
    <location>
        <begin position="210"/>
        <end position="292"/>
    </location>
</feature>
<dbReference type="SMART" id="SM00409">
    <property type="entry name" value="IG"/>
    <property type="match status" value="3"/>
</dbReference>
<reference evidence="3" key="3">
    <citation type="submission" date="2025-09" db="UniProtKB">
        <authorList>
            <consortium name="Ensembl"/>
        </authorList>
    </citation>
    <scope>IDENTIFICATION</scope>
</reference>
<keyword evidence="1" id="KW-1133">Transmembrane helix</keyword>
<dbReference type="InterPro" id="IPR036179">
    <property type="entry name" value="Ig-like_dom_sf"/>
</dbReference>
<feature type="transmembrane region" description="Helical" evidence="1">
    <location>
        <begin position="496"/>
        <end position="518"/>
    </location>
</feature>
<sequence>MLYIFVSGVLCTDWLVTYQPKEICAVRGSSVVISCTFHYPDKLDNKNLTVEKVMWSQGRKQFFDGPFITESNNRTHTGTKFEYVGNKVHNCSLQIHQVEQRDSGEYAFRFETNNGNWTGKNATNVNLFISMTTPKVHEPIKEGDCVNLTCMYNCSSAVMWFKNRTPLQEESSTLYLRDISFQDSGNYSCSPKHYNRPLSEVIRVNVEYGPRNTSISVWPSSEVLEGSDVTLTCSSNANPTLNYTWFKIDGDSCLEMVYQAELQFNVILTGNSGKYFCVVSNKHGRQNSTILSLKVKGKYDNIFQNHAAYLCVLRKKTTAPKPHTEENTQVTICFKPFVTNYVFQLFVPSYVFPAICSQLCVSAICSQLCVSAICSRLFVPSYVFQLFVPGYLFPAMCFIYLFPAMCFSYLFPAMCFSYLFPAICSQLCVSAICSQLFVPNYVFQLFVPGYLFPAMCFSYLFPAICSQLFVTSYLFPAICYQPCVPSYLFPAMFPTICYQLFVPAICFGLCTYVIFVLLCCNQTIILTSLSSN</sequence>
<dbReference type="Proteomes" id="UP000694402">
    <property type="component" value="Unassembled WGS sequence"/>
</dbReference>
<keyword evidence="1" id="KW-0812">Transmembrane</keyword>
<dbReference type="Gene3D" id="2.60.40.10">
    <property type="entry name" value="Immunoglobulins"/>
    <property type="match status" value="3"/>
</dbReference>
<dbReference type="InterPro" id="IPR003599">
    <property type="entry name" value="Ig_sub"/>
</dbReference>
<dbReference type="InterPro" id="IPR013783">
    <property type="entry name" value="Ig-like_fold"/>
</dbReference>
<dbReference type="Pfam" id="PF07686">
    <property type="entry name" value="V-set"/>
    <property type="match status" value="1"/>
</dbReference>